<evidence type="ECO:0000313" key="1">
    <source>
        <dbReference type="EMBL" id="KAJ8673223.1"/>
    </source>
</evidence>
<name>A0ACC2NPV4_9HYME</name>
<gene>
    <name evidence="1" type="ORF">QAD02_004485</name>
</gene>
<evidence type="ECO:0000313" key="2">
    <source>
        <dbReference type="Proteomes" id="UP001239111"/>
    </source>
</evidence>
<comment type="caution">
    <text evidence="1">The sequence shown here is derived from an EMBL/GenBank/DDBJ whole genome shotgun (WGS) entry which is preliminary data.</text>
</comment>
<feature type="non-terminal residue" evidence="1">
    <location>
        <position position="1"/>
    </location>
</feature>
<keyword evidence="2" id="KW-1185">Reference proteome</keyword>
<accession>A0ACC2NPV4</accession>
<organism evidence="1 2">
    <name type="scientific">Eretmocerus hayati</name>
    <dbReference type="NCBI Taxonomy" id="131215"/>
    <lineage>
        <taxon>Eukaryota</taxon>
        <taxon>Metazoa</taxon>
        <taxon>Ecdysozoa</taxon>
        <taxon>Arthropoda</taxon>
        <taxon>Hexapoda</taxon>
        <taxon>Insecta</taxon>
        <taxon>Pterygota</taxon>
        <taxon>Neoptera</taxon>
        <taxon>Endopterygota</taxon>
        <taxon>Hymenoptera</taxon>
        <taxon>Apocrita</taxon>
        <taxon>Proctotrupomorpha</taxon>
        <taxon>Chalcidoidea</taxon>
        <taxon>Aphelinidae</taxon>
        <taxon>Aphelininae</taxon>
        <taxon>Eretmocerus</taxon>
    </lineage>
</organism>
<dbReference type="EMBL" id="CM056743">
    <property type="protein sequence ID" value="KAJ8673223.1"/>
    <property type="molecule type" value="Genomic_DNA"/>
</dbReference>
<sequence>LLNQFLYVRALLGVSDIVVTNDYSFVVFIGDFPSCEVGVTYAQCLGVLITEKHLVAVEQCITKRMENNKIQFCAGFHTVSKCTKYEGIITATYNDWVAQKELSPLLSSQNIAIIAITSSKFSDLRIKQAFVPKKNEEFYGVPVTAIGFPYQRNSKSDLNNATLSLLSKLSCEHQIPEHFKAYAAEKLLCTSSARSRIMRRDIGGPILYEDDVLVGIHVYETKPTINNINLHVRFNYVRDFIESNIPGAKLLQKPCQGKLKVGSSRAINAPVQAPNSGWTK</sequence>
<protein>
    <submittedName>
        <fullName evidence="1">Uncharacterized protein</fullName>
    </submittedName>
</protein>
<proteinExistence type="predicted"/>
<dbReference type="Proteomes" id="UP001239111">
    <property type="component" value="Chromosome 3"/>
</dbReference>
<reference evidence="1" key="1">
    <citation type="submission" date="2023-04" db="EMBL/GenBank/DDBJ databases">
        <title>A chromosome-level genome assembly of the parasitoid wasp Eretmocerus hayati.</title>
        <authorList>
            <person name="Zhong Y."/>
            <person name="Liu S."/>
            <person name="Liu Y."/>
        </authorList>
    </citation>
    <scope>NUCLEOTIDE SEQUENCE</scope>
    <source>
        <strain evidence="1">ZJU_SS_LIU_2023</strain>
    </source>
</reference>